<dbReference type="Proteomes" id="UP000553632">
    <property type="component" value="Unassembled WGS sequence"/>
</dbReference>
<dbReference type="InterPro" id="IPR025605">
    <property type="entry name" value="OST-HTH/LOTUS_dom"/>
</dbReference>
<evidence type="ECO:0000313" key="3">
    <source>
        <dbReference type="EMBL" id="KAF4736987.1"/>
    </source>
</evidence>
<dbReference type="PROSITE" id="PS51644">
    <property type="entry name" value="HTH_OST"/>
    <property type="match status" value="1"/>
</dbReference>
<dbReference type="Pfam" id="PF14418">
    <property type="entry name" value="OHA"/>
    <property type="match status" value="1"/>
</dbReference>
<gene>
    <name evidence="3" type="ORF">FOZ63_029370</name>
</gene>
<feature type="compositionally biased region" description="Low complexity" evidence="1">
    <location>
        <begin position="715"/>
        <end position="726"/>
    </location>
</feature>
<keyword evidence="4" id="KW-1185">Reference proteome</keyword>
<dbReference type="Pfam" id="PF00076">
    <property type="entry name" value="RRM_1"/>
    <property type="match status" value="1"/>
</dbReference>
<dbReference type="InterPro" id="IPR035979">
    <property type="entry name" value="RBD_domain_sf"/>
</dbReference>
<sequence>MTIDVEKKLAMSLDDIVAAEKPKRPARTSAAGGGDGGKKTSGPIRKGRGPNMKVAVQPYNKSPANYSNNRGQWQQQQQQQQSSSYGSGGKNWQQGGGYRNQGKSSYYYGGNNNNNKSWGESWGGNNNSWGNNNNNSSRGGNQSWNQHDNRGGNDYDNNSGSYYARNDTGYRQQNNNNTASAPQQQSRGGAGNSGGGSRRRVVVTNIPYDLTWREIKQAFSSVGTVVHCEVDSSGPKGASANLTFSGTEADLDSGRLFSATATTTGFSTRQDLTSSLTSSSCGGGHERTALLEYGIPPAGSGDLARFCDKLIHGLYEQRIFPDLHNIKHRVAEIVLCKSGSHHLLHSSNRKNTWVSSPSLEKGMTRMIQYYAAPSQSNKYAVIADPRVTHTYREASPFPLIVDHAAPDAVALEAIFARITKNGQNCCVLFRETPVISPTFEGSFYFVSPHADDIYERRMWDEFRGYLDKALQDGRRDLYIFPKGRYSCAHALEARKLAFFKGLTMGHLINVVQLAMSKYNLLMFDEDKSIRPPQAAQKVIRSRQRKPSEDSKLYQRDGGPFIANLEELKFCLRVIFQIETSGSISMCRIKNMISQYCHRQLSETKFGESRLSDLMARPELQDTVELVRTCGSTPWMHPRGSEEPTPQLLIRPAEGLIMPTEPLADEVGLCHGGMVAVTRLPPQEAYQHNRSKSPSGLHLPPALAGEGASDHYEYKSSPTHASSSSNSMVSVMTPVAEGGSFGYSAESSESSHSKAPWYHQLRPEHLVAESSELDAHSESLNLWTAEVAADDRQSALDREAEAAALNDVLSQLAELVADELGPDPANRREAPSPPPPREPTAAPADPPQSSSNVEFVLPENSDELLLSPTKLSLLRELLELHDGTGEDDVGGLFVQDCSSGSTNESHQLPYSTTRFHNLD</sequence>
<feature type="compositionally biased region" description="Polar residues" evidence="1">
    <location>
        <begin position="169"/>
        <end position="182"/>
    </location>
</feature>
<protein>
    <recommendedName>
        <fullName evidence="2">HTH OST-type domain-containing protein</fullName>
    </recommendedName>
</protein>
<reference evidence="3 4" key="1">
    <citation type="submission" date="2020-04" db="EMBL/GenBank/DDBJ databases">
        <title>Perkinsus olseni comparative genomics.</title>
        <authorList>
            <person name="Bogema D.R."/>
        </authorList>
    </citation>
    <scope>NUCLEOTIDE SEQUENCE [LARGE SCALE GENOMIC DNA]</scope>
    <source>
        <strain evidence="3 4">ATCC PRA-207</strain>
    </source>
</reference>
<dbReference type="InterPro" id="IPR025677">
    <property type="entry name" value="OST-HTH-assoc_dom"/>
</dbReference>
<evidence type="ECO:0000259" key="2">
    <source>
        <dbReference type="PROSITE" id="PS51644"/>
    </source>
</evidence>
<dbReference type="InterPro" id="IPR000504">
    <property type="entry name" value="RRM_dom"/>
</dbReference>
<feature type="region of interest" description="Disordered" evidence="1">
    <location>
        <begin position="119"/>
        <end position="199"/>
    </location>
</feature>
<feature type="region of interest" description="Disordered" evidence="1">
    <location>
        <begin position="15"/>
        <end position="98"/>
    </location>
</feature>
<comment type="caution">
    <text evidence="3">The sequence shown here is derived from an EMBL/GenBank/DDBJ whole genome shotgun (WGS) entry which is preliminary data.</text>
</comment>
<feature type="region of interest" description="Disordered" evidence="1">
    <location>
        <begin position="819"/>
        <end position="852"/>
    </location>
</feature>
<feature type="domain" description="HTH OST-type" evidence="2">
    <location>
        <begin position="563"/>
        <end position="639"/>
    </location>
</feature>
<proteinExistence type="predicted"/>
<feature type="compositionally biased region" description="Polar residues" evidence="1">
    <location>
        <begin position="59"/>
        <end position="70"/>
    </location>
</feature>
<feature type="compositionally biased region" description="Gly residues" evidence="1">
    <location>
        <begin position="86"/>
        <end position="98"/>
    </location>
</feature>
<evidence type="ECO:0000256" key="1">
    <source>
        <dbReference type="SAM" id="MobiDB-lite"/>
    </source>
</evidence>
<name>A0A7J6SW46_PEROL</name>
<accession>A0A7J6SW46</accession>
<dbReference type="Gene3D" id="3.30.70.330">
    <property type="match status" value="1"/>
</dbReference>
<feature type="region of interest" description="Disordered" evidence="1">
    <location>
        <begin position="897"/>
        <end position="918"/>
    </location>
</feature>
<dbReference type="SUPFAM" id="SSF54928">
    <property type="entry name" value="RNA-binding domain, RBD"/>
    <property type="match status" value="1"/>
</dbReference>
<dbReference type="EMBL" id="JABANO010015365">
    <property type="protein sequence ID" value="KAF4736987.1"/>
    <property type="molecule type" value="Genomic_DNA"/>
</dbReference>
<feature type="compositionally biased region" description="Low complexity" evidence="1">
    <location>
        <begin position="71"/>
        <end position="85"/>
    </location>
</feature>
<feature type="compositionally biased region" description="Low complexity" evidence="1">
    <location>
        <begin position="119"/>
        <end position="146"/>
    </location>
</feature>
<feature type="region of interest" description="Disordered" evidence="1">
    <location>
        <begin position="685"/>
        <end position="726"/>
    </location>
</feature>
<dbReference type="GO" id="GO:0003723">
    <property type="term" value="F:RNA binding"/>
    <property type="evidence" value="ECO:0007669"/>
    <property type="project" value="InterPro"/>
</dbReference>
<evidence type="ECO:0000313" key="4">
    <source>
        <dbReference type="Proteomes" id="UP000553632"/>
    </source>
</evidence>
<dbReference type="AlphaFoldDB" id="A0A7J6SW46"/>
<organism evidence="3 4">
    <name type="scientific">Perkinsus olseni</name>
    <name type="common">Perkinsus atlanticus</name>
    <dbReference type="NCBI Taxonomy" id="32597"/>
    <lineage>
        <taxon>Eukaryota</taxon>
        <taxon>Sar</taxon>
        <taxon>Alveolata</taxon>
        <taxon>Perkinsozoa</taxon>
        <taxon>Perkinsea</taxon>
        <taxon>Perkinsida</taxon>
        <taxon>Perkinsidae</taxon>
        <taxon>Perkinsus</taxon>
    </lineage>
</organism>
<dbReference type="InterPro" id="IPR012677">
    <property type="entry name" value="Nucleotide-bd_a/b_plait_sf"/>
</dbReference>